<proteinExistence type="predicted"/>
<dbReference type="KEGG" id="fop:FNB79_16010"/>
<evidence type="ECO:0000313" key="2">
    <source>
        <dbReference type="Proteomes" id="UP000319209"/>
    </source>
</evidence>
<dbReference type="AlphaFoldDB" id="A0A516GV62"/>
<dbReference type="RefSeq" id="WP_143382315.1">
    <property type="nucleotide sequence ID" value="NZ_CP041637.1"/>
</dbReference>
<reference evidence="1 2" key="1">
    <citation type="submission" date="2019-07" db="EMBL/GenBank/DDBJ databases">
        <title>Genome sequencing for Formosa sp. PS13.</title>
        <authorList>
            <person name="Park S.-J."/>
        </authorList>
    </citation>
    <scope>NUCLEOTIDE SEQUENCE [LARGE SCALE GENOMIC DNA]</scope>
    <source>
        <strain evidence="1 2">PS13</strain>
    </source>
</reference>
<dbReference type="Proteomes" id="UP000319209">
    <property type="component" value="Chromosome"/>
</dbReference>
<dbReference type="EMBL" id="CP041637">
    <property type="protein sequence ID" value="QDO95409.1"/>
    <property type="molecule type" value="Genomic_DNA"/>
</dbReference>
<protein>
    <submittedName>
        <fullName evidence="1">Adenylosuccinate lyase</fullName>
    </submittedName>
</protein>
<keyword evidence="2" id="KW-1185">Reference proteome</keyword>
<keyword evidence="1" id="KW-0456">Lyase</keyword>
<dbReference type="GO" id="GO:0016829">
    <property type="term" value="F:lyase activity"/>
    <property type="evidence" value="ECO:0007669"/>
    <property type="project" value="UniProtKB-KW"/>
</dbReference>
<gene>
    <name evidence="1" type="ORF">FNB79_16010</name>
</gene>
<name>A0A516GV62_9FLAO</name>
<dbReference type="OrthoDB" id="979487at2"/>
<sequence>MTTTQLYKELNAVNHARAQRLYYANLLLDAPELIPSVLDILFKTDDPLSCKAAWILEFMCGKNLNALLPHLDAFTLQMHTVHLDSAVRPVAKICEYLAKANNNTANTTVRTALTTQHKERIVTVCFDYMINNEKVAAKAYSMTTLYLLGKEFDWIHAELEQILKRDFLTQSAAYKARAKHILKQIKKR</sequence>
<evidence type="ECO:0000313" key="1">
    <source>
        <dbReference type="EMBL" id="QDO95409.1"/>
    </source>
</evidence>
<accession>A0A516GV62</accession>
<organism evidence="1 2">
    <name type="scientific">Formosa sediminum</name>
    <dbReference type="NCBI Taxonomy" id="2594004"/>
    <lineage>
        <taxon>Bacteria</taxon>
        <taxon>Pseudomonadati</taxon>
        <taxon>Bacteroidota</taxon>
        <taxon>Flavobacteriia</taxon>
        <taxon>Flavobacteriales</taxon>
        <taxon>Flavobacteriaceae</taxon>
        <taxon>Formosa</taxon>
    </lineage>
</organism>